<evidence type="ECO:0000259" key="2">
    <source>
        <dbReference type="Pfam" id="PF14392"/>
    </source>
</evidence>
<dbReference type="OMA" id="EDWIENE"/>
<proteinExistence type="predicted"/>
<dbReference type="EnsemblPlants" id="QL01p039135:mrna">
    <property type="protein sequence ID" value="QL01p039135:mrna"/>
    <property type="gene ID" value="QL01p039135"/>
</dbReference>
<reference evidence="3" key="2">
    <citation type="submission" date="2021-01" db="UniProtKB">
        <authorList>
            <consortium name="EnsemblPlants"/>
        </authorList>
    </citation>
    <scope>IDENTIFICATION</scope>
</reference>
<dbReference type="InParanoid" id="A0A7N2KQ83"/>
<dbReference type="EMBL" id="LRBV02000001">
    <property type="status" value="NOT_ANNOTATED_CDS"/>
    <property type="molecule type" value="Genomic_DNA"/>
</dbReference>
<dbReference type="PANTHER" id="PTHR33710:SF62">
    <property type="entry name" value="DUF4283 DOMAIN PROTEIN"/>
    <property type="match status" value="1"/>
</dbReference>
<name>A0A7N2KQ83_QUELO</name>
<dbReference type="AlphaFoldDB" id="A0A7N2KQ83"/>
<evidence type="ECO:0000313" key="3">
    <source>
        <dbReference type="EnsemblPlants" id="QL01p039135:mrna"/>
    </source>
</evidence>
<feature type="domain" description="Reverse transcriptase zinc-binding" evidence="1">
    <location>
        <begin position="739"/>
        <end position="826"/>
    </location>
</feature>
<evidence type="ECO:0000259" key="1">
    <source>
        <dbReference type="Pfam" id="PF13966"/>
    </source>
</evidence>
<organism evidence="3 4">
    <name type="scientific">Quercus lobata</name>
    <name type="common">Valley oak</name>
    <dbReference type="NCBI Taxonomy" id="97700"/>
    <lineage>
        <taxon>Eukaryota</taxon>
        <taxon>Viridiplantae</taxon>
        <taxon>Streptophyta</taxon>
        <taxon>Embryophyta</taxon>
        <taxon>Tracheophyta</taxon>
        <taxon>Spermatophyta</taxon>
        <taxon>Magnoliopsida</taxon>
        <taxon>eudicotyledons</taxon>
        <taxon>Gunneridae</taxon>
        <taxon>Pentapetalae</taxon>
        <taxon>rosids</taxon>
        <taxon>fabids</taxon>
        <taxon>Fagales</taxon>
        <taxon>Fagaceae</taxon>
        <taxon>Quercus</taxon>
    </lineage>
</organism>
<dbReference type="Proteomes" id="UP000594261">
    <property type="component" value="Chromosome 1"/>
</dbReference>
<dbReference type="Pfam" id="PF14392">
    <property type="entry name" value="zf-CCHC_4"/>
    <property type="match status" value="1"/>
</dbReference>
<reference evidence="3 4" key="1">
    <citation type="journal article" date="2016" name="G3 (Bethesda)">
        <title>First Draft Assembly and Annotation of the Genome of a California Endemic Oak Quercus lobata Nee (Fagaceae).</title>
        <authorList>
            <person name="Sork V.L."/>
            <person name="Fitz-Gibbon S.T."/>
            <person name="Puiu D."/>
            <person name="Crepeau M."/>
            <person name="Gugger P.F."/>
            <person name="Sherman R."/>
            <person name="Stevens K."/>
            <person name="Langley C.H."/>
            <person name="Pellegrini M."/>
            <person name="Salzberg S.L."/>
        </authorList>
    </citation>
    <scope>NUCLEOTIDE SEQUENCE [LARGE SCALE GENOMIC DNA]</scope>
    <source>
        <strain evidence="3 4">cv. SW786</strain>
    </source>
</reference>
<dbReference type="Gene3D" id="3.60.10.10">
    <property type="entry name" value="Endonuclease/exonuclease/phosphatase"/>
    <property type="match status" value="1"/>
</dbReference>
<evidence type="ECO:0008006" key="5">
    <source>
        <dbReference type="Google" id="ProtNLM"/>
    </source>
</evidence>
<dbReference type="PANTHER" id="PTHR33710">
    <property type="entry name" value="BNAC02G09200D PROTEIN"/>
    <property type="match status" value="1"/>
</dbReference>
<dbReference type="InterPro" id="IPR025836">
    <property type="entry name" value="Zn_knuckle_CX2CX4HX4C"/>
</dbReference>
<dbReference type="Gramene" id="QL01p039135:mrna">
    <property type="protein sequence ID" value="QL01p039135:mrna"/>
    <property type="gene ID" value="QL01p039135"/>
</dbReference>
<dbReference type="InterPro" id="IPR026960">
    <property type="entry name" value="RVT-Znf"/>
</dbReference>
<protein>
    <recommendedName>
        <fullName evidence="5">Reverse transcriptase zinc-binding domain-containing protein</fullName>
    </recommendedName>
</protein>
<feature type="domain" description="Zinc knuckle CX2CX4HX4C" evidence="2">
    <location>
        <begin position="52"/>
        <end position="99"/>
    </location>
</feature>
<evidence type="ECO:0000313" key="4">
    <source>
        <dbReference type="Proteomes" id="UP000594261"/>
    </source>
</evidence>
<sequence>MYTGSCPVFDIPIRYMTKEVAEEICSSVGEVCHSGTHPTEEGGCFMRVRVKVDIAQPLCCGRVVKLEEGSSIWVSFKYESLPIICYWCGCLDHDEKDCHLWIESKGSLKSQDKHFGPCMRASQSVNPRKSVLHVLGFYVDRKGHQSSTEKPKASSLMAVNAINVDVLPAALRSRIDVELTSDTLYKATSSSPFAVLHQPNESDVSTNGGTPSMTVPELFPKTLNPVFHSKIAVRAQDPTVVFLAKTWLDDIRLSGIRDLLRFGHHHGVSRLTRGGGLVLFWKKDFDLQVMSSSHNHIDVLVNRGKENVWRFTGFYGALETQLRMESWNLLRDLNNRFSIPWLCGGDFNELLKSHEKMGGRLRPYGQMRKFCEALDECGLFDLGFVGNKFTWFKTHPSGGVVWERLDRAVSTTAWFNLFPTTKVKTLVSASSDHSPIMVLPEGINLKPQRPWRFEHMWLEEQGCHDTVKNAWKAVSADPPMPKVMLNVDTCKTQLRVWSKKSFGDKNSSYFHNRASQRFRRNSITEFRDPQGRMASSDEEVSVMIVEYYKQLFTTSNPHDIEEVVQFTKQVVSDDMNNSLTKNFSKDEVENALKQMAPLKAPGPDGMPPIFFQHYWESIGDDVVKAVVSCLNSNSIETSLNHTFITLIPKVKSPEFVTEFRPIALCNILYKLVSKVLANRDLIEKGSIWRIGYGESVRIFRDAWLPSPEGRINSPVLNLAPESTVDSLINSTTGCYYVKTGYKLLCELHTFDMNQPQVSDSQKGFWKLKVPGKIKHFLWKACTNSLPTKECLLKRKILQEAGCPRCSSDSESVVHALWSCSCIRVVWDSDFEWVDRSTAASNSFSNVLQKIRSKSALVSLFATTAWSIWYQRNKSRLQDNPLPLRNIAGFAKNYLCEFGGLDNHQSHRRRVPLRRWLPPAADSVKTNYDDAMYGESNKAGIGVVICNCEGHMFAALSEQIMKPPSVEILELLAARRVVNFIAESGYA</sequence>
<dbReference type="InterPro" id="IPR036691">
    <property type="entry name" value="Endo/exonu/phosph_ase_sf"/>
</dbReference>
<accession>A0A7N2KQ83</accession>
<dbReference type="Pfam" id="PF13966">
    <property type="entry name" value="zf-RVT"/>
    <property type="match status" value="1"/>
</dbReference>
<keyword evidence="4" id="KW-1185">Reference proteome</keyword>
<dbReference type="SUPFAM" id="SSF56219">
    <property type="entry name" value="DNase I-like"/>
    <property type="match status" value="1"/>
</dbReference>